<keyword evidence="1" id="KW-1133">Transmembrane helix</keyword>
<dbReference type="AlphaFoldDB" id="A0A1I4UHH0"/>
<evidence type="ECO:0000259" key="2">
    <source>
        <dbReference type="Pfam" id="PF04235"/>
    </source>
</evidence>
<keyword evidence="4" id="KW-1185">Reference proteome</keyword>
<keyword evidence="1" id="KW-0472">Membrane</keyword>
<protein>
    <submittedName>
        <fullName evidence="3">Uncharacterized membrane protein YeiB</fullName>
    </submittedName>
</protein>
<dbReference type="PANTHER" id="PTHR30590">
    <property type="entry name" value="INNER MEMBRANE PROTEIN"/>
    <property type="match status" value="1"/>
</dbReference>
<gene>
    <name evidence="3" type="ORF">SAMN05216207_1004103</name>
</gene>
<reference evidence="3 4" key="1">
    <citation type="submission" date="2016-10" db="EMBL/GenBank/DDBJ databases">
        <authorList>
            <person name="de Groot N.N."/>
        </authorList>
    </citation>
    <scope>NUCLEOTIDE SEQUENCE [LARGE SCALE GENOMIC DNA]</scope>
    <source>
        <strain evidence="3 4">CGMCC 4.1877</strain>
    </source>
</reference>
<feature type="transmembrane region" description="Helical" evidence="1">
    <location>
        <begin position="343"/>
        <end position="364"/>
    </location>
</feature>
<dbReference type="OrthoDB" id="2388539at2"/>
<feature type="transmembrane region" description="Helical" evidence="1">
    <location>
        <begin position="216"/>
        <end position="241"/>
    </location>
</feature>
<feature type="transmembrane region" description="Helical" evidence="1">
    <location>
        <begin position="156"/>
        <end position="182"/>
    </location>
</feature>
<dbReference type="STRING" id="260086.SAMN05216207_1004103"/>
<feature type="transmembrane region" description="Helical" evidence="1">
    <location>
        <begin position="25"/>
        <end position="44"/>
    </location>
</feature>
<dbReference type="Pfam" id="PF04235">
    <property type="entry name" value="DUF418"/>
    <property type="match status" value="1"/>
</dbReference>
<feature type="transmembrane region" description="Helical" evidence="1">
    <location>
        <begin position="257"/>
        <end position="278"/>
    </location>
</feature>
<dbReference type="EMBL" id="FOUY01000004">
    <property type="protein sequence ID" value="SFM88457.1"/>
    <property type="molecule type" value="Genomic_DNA"/>
</dbReference>
<feature type="transmembrane region" description="Helical" evidence="1">
    <location>
        <begin position="370"/>
        <end position="388"/>
    </location>
</feature>
<dbReference type="InterPro" id="IPR007349">
    <property type="entry name" value="DUF418"/>
</dbReference>
<feature type="transmembrane region" description="Helical" evidence="1">
    <location>
        <begin position="116"/>
        <end position="149"/>
    </location>
</feature>
<evidence type="ECO:0000256" key="1">
    <source>
        <dbReference type="SAM" id="Phobius"/>
    </source>
</evidence>
<dbReference type="InterPro" id="IPR052529">
    <property type="entry name" value="Bact_Transport_Assoc"/>
</dbReference>
<feature type="transmembrane region" description="Helical" evidence="1">
    <location>
        <begin position="290"/>
        <end position="316"/>
    </location>
</feature>
<organism evidence="3 4">
    <name type="scientific">Pseudonocardia ammonioxydans</name>
    <dbReference type="NCBI Taxonomy" id="260086"/>
    <lineage>
        <taxon>Bacteria</taxon>
        <taxon>Bacillati</taxon>
        <taxon>Actinomycetota</taxon>
        <taxon>Actinomycetes</taxon>
        <taxon>Pseudonocardiales</taxon>
        <taxon>Pseudonocardiaceae</taxon>
        <taxon>Pseudonocardia</taxon>
    </lineage>
</organism>
<evidence type="ECO:0000313" key="4">
    <source>
        <dbReference type="Proteomes" id="UP000199614"/>
    </source>
</evidence>
<keyword evidence="1" id="KW-0812">Transmembrane</keyword>
<name>A0A1I4UHH0_PSUAM</name>
<dbReference type="Proteomes" id="UP000199614">
    <property type="component" value="Unassembled WGS sequence"/>
</dbReference>
<feature type="domain" description="DUF418" evidence="2">
    <location>
        <begin position="243"/>
        <end position="407"/>
    </location>
</feature>
<evidence type="ECO:0000313" key="3">
    <source>
        <dbReference type="EMBL" id="SFM88457.1"/>
    </source>
</evidence>
<dbReference type="PANTHER" id="PTHR30590:SF2">
    <property type="entry name" value="INNER MEMBRANE PROTEIN"/>
    <property type="match status" value="1"/>
</dbReference>
<proteinExistence type="predicted"/>
<accession>A0A1I4UHH0</accession>
<sequence>MTVDDGRSRVQGPLGPAGRAPAPDLARGFMLLLIVLANTPFYLYGRAHSEAGFHPVDGSVADKIVQAVLITGVDMRVYPMFAFLFGYGLAVIHRRQGAAGVAEPEAFRLLQRRNLWLLVFGFVHALLLWGGDILGAYGLCGLVLVWLFLRRADRTLLIWAGIGTALLLLFAVFSALGAVAVLTSGGGAQVAGGMPDFMTASASAENPLAAAGSRLVLWPMLVVGQGLLGMAVPVAVLLGFWSARRMLLERPGEHRRLLWIVAVGGIAIGWAGGLPHALAHIGVISGLDQVMWAFSGTQVATGLACGVGYVALFGLIGDRLTGRPLGPVGSAVSAVGKRSMTSYLGQSVLCAPLLAAWGFGLGAVLDSATMALFAVAVWLVTVAFAVWLERRGKPGPAESLLRRLVYRERQPAPAHEASDRTPTG</sequence>